<evidence type="ECO:0000256" key="2">
    <source>
        <dbReference type="ARBA" id="ARBA00022527"/>
    </source>
</evidence>
<dbReference type="PROSITE" id="PS00107">
    <property type="entry name" value="PROTEIN_KINASE_ATP"/>
    <property type="match status" value="1"/>
</dbReference>
<dbReference type="InterPro" id="IPR000719">
    <property type="entry name" value="Prot_kinase_dom"/>
</dbReference>
<feature type="domain" description="Protein kinase" evidence="12">
    <location>
        <begin position="331"/>
        <end position="633"/>
    </location>
</feature>
<dbReference type="Gene3D" id="3.30.930.10">
    <property type="entry name" value="Bira Bifunctional Protein, Domain 2"/>
    <property type="match status" value="1"/>
</dbReference>
<feature type="compositionally biased region" description="Polar residues" evidence="11">
    <location>
        <begin position="2109"/>
        <end position="2120"/>
    </location>
</feature>
<dbReference type="SMART" id="SM00591">
    <property type="entry name" value="RWD"/>
    <property type="match status" value="1"/>
</dbReference>
<sequence>MNNQEKTSLLEIQKNEMEALKAIFMDDFSEYQNKTVWKVTSSSPEFILTVRPLYQNLFEAVFIKIHVRLTQLYPKKAPVIEFLESRGLSKEQINQANNHIQNELIPKLVGSEMIYDITSYIQEFITSNNVSDQVGASSFYDSMIKRQDTEKSKETLKNNDPKLDKKIKKLSYDEVSLIQNGQQLKKKWSHQYSSIDWDEQTDYQKKVQLELTKKQEAIMKGKMSKINESDFKNTINHISERWIEQVLILRLEKPLIPGSENTKDKSTELVLEEIDNTDQAFKVWGASFVENYMTGNSLRNNRFTVLEVEIDGPHYQTDSGVRKIAELISEMRKQEAIQSNYLVPVLRCVLEPQSLETFHKMHIIQSSTNTPVSYAESLLNSKTGYDSSNIIGGKVYNTQIAEQDGTDITGHAQQYSDQTGWRMYIVSESQFHPYASSLNETLKSCGSMGLDRVKSYARDLLMGLSTLHSKNITHRSIHSRNIILKNVKSSKLPTAALTSIGYRETLFALHRIAKVSTQWGENVSFCMRVSPEVLYRPDLLDRWNNDIYCLGLVFLEMALGFEILERVPMGHEIENPKVIKALNEMQKMCHSQSTMCNGSGVSYEHLSIMIRKMLSVEPGDRPTALELLKDDFFTYEPYEPIVIRNKTGMRQNQNKKKVTIQEAPQKLQQKSYSSKLKNNKKEKNNPTNNRDFIDTKKYENKYSGKDNKDFGIKSSETINAKSNEQDYTSSISDSYKTDNISSISFAANNSSKDSKESEQDPRNNPQLEKQESLQLIKRAPSTESGKWVTAQAFNSVVFSEVEKDKNKSNPFAINVSTQRSRYNADFEEISFLGKGGFGSVVKARNRIDGRIYAIKKVSLDSRDTESNRKIFREVTTLSRLHHPNVVRYYTTWLEDASSAENTNRLEESDEEYSISSDSFSDDSDYNNSESESSISESESNDYSSDSDLGNDSNDRICEKRILTKDTKKDKNNGKAGFSSMLLNKSTSLKNEILLLKSPRVDIESDMLYSTRVSNSGEGFVEFAASSQSGYRSSGKKNNYKNPKNKNQYYNNEKNTGSKSLINTTPSNATIKTLQGHSNSNTDAGLDTLNNTGNKKELIREVQRTKPILSKNFNLRNLLDLRFGDDSKIDKSSSAFPPPTLTFGTVAARIHQNTVSSKSIMPKTSINFSNIPARVSGTKDFSKNKYPNIPSYSLPESAHSNQHRSSKDQYKHIENAANTQTDTLESSLSYINYKDDSDSNSNSASGSSYSLSYTPSTTVTKSKTKENNKTSSSKIDTKINAKSTSESKALADLGLHGFSSSKSGDNISFDYISESESEPSEKEKSDSSVQEQGSTSSHKRKKRLKKQKRRGKDPIQRYNDKMLYIQMEYCENKTLSDLISEGIDEKTSWRLFRQMLEGLAHIHKSGMIHRDLKPTNIFLSSCGEAEIGDFGLATSSFASIENQNRSSTGYVFSSQSGIAGLLSLTDGPGSSNSNNISTNVHYDRSLEFTLTTEVGTSAYIAPEVLNQRESSSTRYNHKVDMYSLGIIFFEMCHPLHTGMERAVVIHGIRKPEIEFPKNFSRGMVNQARIIKMLLTHNVRERPSSLELLESNLLPPKMEDEYLYEFIRSITSPSMPHFDLLMRTLFQRTPDIHIDATFDYRSSSRIQQLDAVYLDRIREAMIRVFRRHAFIEFVTPSVSPKSTLYESSLKPAYFIDPRGNQVLLPYDLTIPFARYVARSKITEIKRYCFDRIYRENAIGGQPRYGNAISFDIVINEGVHAVATGEIILVVNEILRELPAFYEASIKLVMNHVDILDAILAYAGIHLISTDPLYQETNGNTETIKSRKSRKDNHKDIIYVSLTQLRTICMQLRLVGLEKPSAIRRHLQGVRFSGQYHGIPTPILDKLSPFLEMRGSVSEVEEKILSILDCENKSIYRPAYKPANVNLLERSYERIKAAFMQLRQLEAARKLYGIDMEFEVAPMFVHHRSYYEGSYLFQVLLEQPELDIKVTEPKTETLKSTGTKTKRVGKNITQKTSTENLNSEPSITQPSPSSSKGPMLVAIGGKYDTLIRRFNYLVSDDVLPSEINPKRIEGATNTSPQVLNNGLNSTTTGTQSSKHRSDDEHEGGKTYSKGSNREGSSNEVVSGVLGNQKNVIAVGMSIALDGFVEEVAKYQNSVLFKSAKTYNTELNSSIKTTSLPDSEHNFYNNPVASNTRKKITSGKANKSSNSSKHGYDILAKASTFGLWTRKRCDVVVASFDQTTSFLGLRIQLVKLLWSHNLRCDFLFNDDPFLSFDALLQICRDQGMTWLVVIERAGEIKLDEASCESDCSCSFYSDSDKAVSTVSFVDKDLKNKFVSGKQTKSTSIGVKSKGKVNAKSKKFHGTKGGVHEHKKKCSKKQALCPDLDSCVFRVFNILEATEQYIPFEYLPMHLHLDINEQYKRDLEIHYANASTETDDKKQNRVPVPWNPPFELCTICANAALDENTNSNAFSNKLFENYHQLLQKAQAIQLLPVSVSGKITD</sequence>
<keyword evidence="15" id="KW-1185">Reference proteome</keyword>
<dbReference type="Gene3D" id="1.10.510.10">
    <property type="entry name" value="Transferase(Phosphotransferase) domain 1"/>
    <property type="match status" value="2"/>
</dbReference>
<name>A0A2T9YE34_9FUNG</name>
<dbReference type="OrthoDB" id="341578at2759"/>
<evidence type="ECO:0000259" key="12">
    <source>
        <dbReference type="PROSITE" id="PS50011"/>
    </source>
</evidence>
<dbReference type="Gene3D" id="3.30.200.20">
    <property type="entry name" value="Phosphorylase Kinase, domain 1"/>
    <property type="match status" value="1"/>
</dbReference>
<dbReference type="GO" id="GO:0005737">
    <property type="term" value="C:cytoplasm"/>
    <property type="evidence" value="ECO:0007669"/>
    <property type="project" value="TreeGrafter"/>
</dbReference>
<dbReference type="PANTHER" id="PTHR11042:SF136">
    <property type="entry name" value="EIF-2-ALPHA KINASE GCN2"/>
    <property type="match status" value="1"/>
</dbReference>
<feature type="compositionally biased region" description="Basic and acidic residues" evidence="11">
    <location>
        <begin position="691"/>
        <end position="711"/>
    </location>
</feature>
<feature type="compositionally biased region" description="Low complexity" evidence="11">
    <location>
        <begin position="1039"/>
        <end position="1054"/>
    </location>
</feature>
<feature type="region of interest" description="Disordered" evidence="11">
    <location>
        <begin position="2068"/>
        <end position="2120"/>
    </location>
</feature>
<dbReference type="InterPro" id="IPR045864">
    <property type="entry name" value="aa-tRNA-synth_II/BPL/LPL"/>
</dbReference>
<keyword evidence="3" id="KW-0808">Transferase</keyword>
<dbReference type="InterPro" id="IPR008271">
    <property type="entry name" value="Ser/Thr_kinase_AS"/>
</dbReference>
<evidence type="ECO:0000256" key="7">
    <source>
        <dbReference type="ARBA" id="ARBA00037982"/>
    </source>
</evidence>
<dbReference type="EMBL" id="MBFT01000472">
    <property type="protein sequence ID" value="PVU90575.1"/>
    <property type="molecule type" value="Genomic_DNA"/>
</dbReference>
<dbReference type="InterPro" id="IPR017441">
    <property type="entry name" value="Protein_kinase_ATP_BS"/>
</dbReference>
<evidence type="ECO:0000256" key="4">
    <source>
        <dbReference type="ARBA" id="ARBA00022741"/>
    </source>
</evidence>
<evidence type="ECO:0000256" key="3">
    <source>
        <dbReference type="ARBA" id="ARBA00022679"/>
    </source>
</evidence>
<dbReference type="FunFam" id="3.30.200.20:FF:000379">
    <property type="entry name" value="eIF-2-alpha kinase GCN2"/>
    <property type="match status" value="1"/>
</dbReference>
<feature type="region of interest" description="Disordered" evidence="11">
    <location>
        <begin position="900"/>
        <end position="955"/>
    </location>
</feature>
<dbReference type="GO" id="GO:0010468">
    <property type="term" value="P:regulation of gene expression"/>
    <property type="evidence" value="ECO:0007669"/>
    <property type="project" value="UniProtKB-ARBA"/>
</dbReference>
<feature type="region of interest" description="Disordered" evidence="11">
    <location>
        <begin position="1025"/>
        <end position="1058"/>
    </location>
</feature>
<evidence type="ECO:0000313" key="14">
    <source>
        <dbReference type="EMBL" id="PVU90575.1"/>
    </source>
</evidence>
<dbReference type="PANTHER" id="PTHR11042">
    <property type="entry name" value="EUKARYOTIC TRANSLATION INITIATION FACTOR 2-ALPHA KINASE EIF2-ALPHA KINASE -RELATED"/>
    <property type="match status" value="1"/>
</dbReference>
<dbReference type="InterPro" id="IPR016135">
    <property type="entry name" value="UBQ-conjugating_enzyme/RWD"/>
</dbReference>
<feature type="compositionally biased region" description="Basic and acidic residues" evidence="11">
    <location>
        <begin position="2096"/>
        <end position="2105"/>
    </location>
</feature>
<dbReference type="EC" id="2.7.11.1" evidence="1"/>
<accession>A0A2T9YE34</accession>
<dbReference type="SUPFAM" id="SSF55681">
    <property type="entry name" value="Class II aaRS and biotin synthetases"/>
    <property type="match status" value="1"/>
</dbReference>
<dbReference type="GO" id="GO:0004674">
    <property type="term" value="F:protein serine/threonine kinase activity"/>
    <property type="evidence" value="ECO:0007669"/>
    <property type="project" value="UniProtKB-KW"/>
</dbReference>
<evidence type="ECO:0000256" key="11">
    <source>
        <dbReference type="SAM" id="MobiDB-lite"/>
    </source>
</evidence>
<comment type="catalytic activity">
    <reaction evidence="8">
        <text>L-threonyl-[protein] + ATP = O-phospho-L-threonyl-[protein] + ADP + H(+)</text>
        <dbReference type="Rhea" id="RHEA:46608"/>
        <dbReference type="Rhea" id="RHEA-COMP:11060"/>
        <dbReference type="Rhea" id="RHEA-COMP:11605"/>
        <dbReference type="ChEBI" id="CHEBI:15378"/>
        <dbReference type="ChEBI" id="CHEBI:30013"/>
        <dbReference type="ChEBI" id="CHEBI:30616"/>
        <dbReference type="ChEBI" id="CHEBI:61977"/>
        <dbReference type="ChEBI" id="CHEBI:456216"/>
        <dbReference type="EC" id="2.7.11.1"/>
    </reaction>
</comment>
<feature type="domain" description="Protein kinase" evidence="12">
    <location>
        <begin position="826"/>
        <end position="1108"/>
    </location>
</feature>
<dbReference type="PROSITE" id="PS50011">
    <property type="entry name" value="PROTEIN_KINASE_DOM"/>
    <property type="match status" value="3"/>
</dbReference>
<comment type="similarity">
    <text evidence="7">Belongs to the protein kinase superfamily. Ser/Thr protein kinase family. GCN2 subfamily.</text>
</comment>
<dbReference type="PROSITE" id="PS00108">
    <property type="entry name" value="PROTEIN_KINASE_ST"/>
    <property type="match status" value="1"/>
</dbReference>
<dbReference type="SUPFAM" id="SSF54495">
    <property type="entry name" value="UBC-like"/>
    <property type="match status" value="1"/>
</dbReference>
<dbReference type="FunFam" id="3.10.110.10:FF:000050">
    <property type="entry name" value="eIF-2-alpha kinase GCN2"/>
    <property type="match status" value="1"/>
</dbReference>
<dbReference type="InterPro" id="IPR036621">
    <property type="entry name" value="Anticodon-bd_dom_sf"/>
</dbReference>
<dbReference type="CDD" id="cd23823">
    <property type="entry name" value="RWD_GCN2"/>
    <property type="match status" value="1"/>
</dbReference>
<feature type="region of interest" description="Disordered" evidence="11">
    <location>
        <begin position="747"/>
        <end position="773"/>
    </location>
</feature>
<keyword evidence="2" id="KW-0723">Serine/threonine-protein kinase</keyword>
<keyword evidence="4 10" id="KW-0547">Nucleotide-binding</keyword>
<evidence type="ECO:0000256" key="9">
    <source>
        <dbReference type="ARBA" id="ARBA00048679"/>
    </source>
</evidence>
<dbReference type="PROSITE" id="PS50908">
    <property type="entry name" value="RWD"/>
    <property type="match status" value="1"/>
</dbReference>
<evidence type="ECO:0000256" key="6">
    <source>
        <dbReference type="ARBA" id="ARBA00022840"/>
    </source>
</evidence>
<feature type="compositionally biased region" description="Polar residues" evidence="11">
    <location>
        <begin position="2008"/>
        <end position="2033"/>
    </location>
</feature>
<comment type="caution">
    <text evidence="14">The sequence shown here is derived from an EMBL/GenBank/DDBJ whole genome shotgun (WGS) entry which is preliminary data.</text>
</comment>
<dbReference type="GO" id="GO:0009893">
    <property type="term" value="P:positive regulation of metabolic process"/>
    <property type="evidence" value="ECO:0007669"/>
    <property type="project" value="UniProtKB-ARBA"/>
</dbReference>
<gene>
    <name evidence="14" type="ORF">BB559_004544</name>
</gene>
<dbReference type="InterPro" id="IPR011009">
    <property type="entry name" value="Kinase-like_dom_sf"/>
</dbReference>
<evidence type="ECO:0000256" key="10">
    <source>
        <dbReference type="PROSITE-ProRule" id="PRU10141"/>
    </source>
</evidence>
<feature type="compositionally biased region" description="Basic and acidic residues" evidence="11">
    <location>
        <begin position="752"/>
        <end position="761"/>
    </location>
</feature>
<feature type="compositionally biased region" description="Low complexity" evidence="11">
    <location>
        <begin position="1238"/>
        <end position="1260"/>
    </location>
</feature>
<dbReference type="STRING" id="61424.A0A2T9YE34"/>
<dbReference type="SUPFAM" id="SSF56112">
    <property type="entry name" value="Protein kinase-like (PK-like)"/>
    <property type="match status" value="2"/>
</dbReference>
<evidence type="ECO:0000256" key="5">
    <source>
        <dbReference type="ARBA" id="ARBA00022777"/>
    </source>
</evidence>
<protein>
    <recommendedName>
        <fullName evidence="1">non-specific serine/threonine protein kinase</fullName>
        <ecNumber evidence="1">2.7.11.1</ecNumber>
    </recommendedName>
</protein>
<feature type="binding site" evidence="10">
    <location>
        <position position="856"/>
    </location>
    <ligand>
        <name>ATP</name>
        <dbReference type="ChEBI" id="CHEBI:30616"/>
    </ligand>
</feature>
<feature type="domain" description="RWD" evidence="13">
    <location>
        <begin position="15"/>
        <end position="128"/>
    </location>
</feature>
<dbReference type="Pfam" id="PF00069">
    <property type="entry name" value="Pkinase"/>
    <property type="match status" value="4"/>
</dbReference>
<organism evidence="14 15">
    <name type="scientific">Furculomyces boomerangus</name>
    <dbReference type="NCBI Taxonomy" id="61424"/>
    <lineage>
        <taxon>Eukaryota</taxon>
        <taxon>Fungi</taxon>
        <taxon>Fungi incertae sedis</taxon>
        <taxon>Zoopagomycota</taxon>
        <taxon>Kickxellomycotina</taxon>
        <taxon>Harpellomycetes</taxon>
        <taxon>Harpellales</taxon>
        <taxon>Harpellaceae</taxon>
        <taxon>Furculomyces</taxon>
    </lineage>
</organism>
<dbReference type="GO" id="GO:0005524">
    <property type="term" value="F:ATP binding"/>
    <property type="evidence" value="ECO:0007669"/>
    <property type="project" value="UniProtKB-UniRule"/>
</dbReference>
<feature type="compositionally biased region" description="Basic residues" evidence="11">
    <location>
        <begin position="1336"/>
        <end position="1350"/>
    </location>
</feature>
<dbReference type="Gene3D" id="3.10.110.10">
    <property type="entry name" value="Ubiquitin Conjugating Enzyme"/>
    <property type="match status" value="1"/>
</dbReference>
<evidence type="ECO:0000256" key="8">
    <source>
        <dbReference type="ARBA" id="ARBA00047899"/>
    </source>
</evidence>
<feature type="compositionally biased region" description="Low complexity" evidence="11">
    <location>
        <begin position="925"/>
        <end position="951"/>
    </location>
</feature>
<evidence type="ECO:0000256" key="1">
    <source>
        <dbReference type="ARBA" id="ARBA00012513"/>
    </source>
</evidence>
<reference evidence="14 15" key="1">
    <citation type="journal article" date="2018" name="MBio">
        <title>Comparative Genomics Reveals the Core Gene Toolbox for the Fungus-Insect Symbiosis.</title>
        <authorList>
            <person name="Wang Y."/>
            <person name="Stata M."/>
            <person name="Wang W."/>
            <person name="Stajich J.E."/>
            <person name="White M.M."/>
            <person name="Moncalvo J.M."/>
        </authorList>
    </citation>
    <scope>NUCLEOTIDE SEQUENCE [LARGE SCALE GENOMIC DNA]</scope>
    <source>
        <strain evidence="14 15">AUS-77-4</strain>
    </source>
</reference>
<dbReference type="GO" id="GO:0051246">
    <property type="term" value="P:regulation of protein metabolic process"/>
    <property type="evidence" value="ECO:0007669"/>
    <property type="project" value="UniProtKB-ARBA"/>
</dbReference>
<dbReference type="InterPro" id="IPR050339">
    <property type="entry name" value="CC_SR_Kinase"/>
</dbReference>
<feature type="region of interest" description="Disordered" evidence="11">
    <location>
        <begin position="1312"/>
        <end position="1356"/>
    </location>
</feature>
<dbReference type="GO" id="GO:0033554">
    <property type="term" value="P:cellular response to stress"/>
    <property type="evidence" value="ECO:0007669"/>
    <property type="project" value="UniProtKB-ARBA"/>
</dbReference>
<feature type="region of interest" description="Disordered" evidence="11">
    <location>
        <begin position="1176"/>
        <end position="1207"/>
    </location>
</feature>
<feature type="compositionally biased region" description="Low complexity" evidence="11">
    <location>
        <begin position="2080"/>
        <end position="2093"/>
    </location>
</feature>
<feature type="region of interest" description="Disordered" evidence="11">
    <location>
        <begin position="646"/>
        <end position="712"/>
    </location>
</feature>
<proteinExistence type="inferred from homology"/>
<dbReference type="SMART" id="SM00220">
    <property type="entry name" value="S_TKc"/>
    <property type="match status" value="1"/>
</dbReference>
<evidence type="ECO:0000259" key="13">
    <source>
        <dbReference type="PROSITE" id="PS50908"/>
    </source>
</evidence>
<dbReference type="Gene3D" id="3.40.50.800">
    <property type="entry name" value="Anticodon-binding domain"/>
    <property type="match status" value="1"/>
</dbReference>
<keyword evidence="5" id="KW-0418">Kinase</keyword>
<feature type="domain" description="Protein kinase" evidence="12">
    <location>
        <begin position="1272"/>
        <end position="1601"/>
    </location>
</feature>
<feature type="region of interest" description="Disordered" evidence="11">
    <location>
        <begin position="1235"/>
        <end position="1283"/>
    </location>
</feature>
<dbReference type="Proteomes" id="UP000245699">
    <property type="component" value="Unassembled WGS sequence"/>
</dbReference>
<feature type="region of interest" description="Disordered" evidence="11">
    <location>
        <begin position="1996"/>
        <end position="2036"/>
    </location>
</feature>
<dbReference type="GO" id="GO:0005634">
    <property type="term" value="C:nucleus"/>
    <property type="evidence" value="ECO:0007669"/>
    <property type="project" value="TreeGrafter"/>
</dbReference>
<keyword evidence="6 10" id="KW-0067">ATP-binding</keyword>
<evidence type="ECO:0000313" key="15">
    <source>
        <dbReference type="Proteomes" id="UP000245699"/>
    </source>
</evidence>
<dbReference type="InterPro" id="IPR006575">
    <property type="entry name" value="RWD_dom"/>
</dbReference>
<comment type="catalytic activity">
    <reaction evidence="9">
        <text>L-seryl-[protein] + ATP = O-phospho-L-seryl-[protein] + ADP + H(+)</text>
        <dbReference type="Rhea" id="RHEA:17989"/>
        <dbReference type="Rhea" id="RHEA-COMP:9863"/>
        <dbReference type="Rhea" id="RHEA-COMP:11604"/>
        <dbReference type="ChEBI" id="CHEBI:15378"/>
        <dbReference type="ChEBI" id="CHEBI:29999"/>
        <dbReference type="ChEBI" id="CHEBI:30616"/>
        <dbReference type="ChEBI" id="CHEBI:83421"/>
        <dbReference type="ChEBI" id="CHEBI:456216"/>
        <dbReference type="EC" id="2.7.11.1"/>
    </reaction>
</comment>
<dbReference type="Pfam" id="PF05773">
    <property type="entry name" value="RWD"/>
    <property type="match status" value="1"/>
</dbReference>